<feature type="region of interest" description="Disordered" evidence="9">
    <location>
        <begin position="297"/>
        <end position="322"/>
    </location>
</feature>
<feature type="domain" description="CFEM" evidence="11">
    <location>
        <begin position="376"/>
        <end position="440"/>
    </location>
</feature>
<dbReference type="Pfam" id="PF05730">
    <property type="entry name" value="CFEM"/>
    <property type="match status" value="1"/>
</dbReference>
<dbReference type="InterPro" id="IPR008427">
    <property type="entry name" value="Extracellular_membr_CFEM_dom"/>
</dbReference>
<keyword evidence="13" id="KW-1185">Reference proteome</keyword>
<dbReference type="EMBL" id="FP929137">
    <property type="protein sequence ID" value="CBY00061.1"/>
    <property type="molecule type" value="Genomic_DNA"/>
</dbReference>
<feature type="signal peptide" evidence="10">
    <location>
        <begin position="1"/>
        <end position="19"/>
    </location>
</feature>
<keyword evidence="5" id="KW-0336">GPI-anchor</keyword>
<evidence type="ECO:0000256" key="2">
    <source>
        <dbReference type="ARBA" id="ARBA00004613"/>
    </source>
</evidence>
<evidence type="ECO:0000256" key="8">
    <source>
        <dbReference type="ARBA" id="ARBA00023288"/>
    </source>
</evidence>
<evidence type="ECO:0000256" key="1">
    <source>
        <dbReference type="ARBA" id="ARBA00004589"/>
    </source>
</evidence>
<evidence type="ECO:0000256" key="5">
    <source>
        <dbReference type="ARBA" id="ARBA00022622"/>
    </source>
</evidence>
<gene>
    <name evidence="12" type="ORF">LEMA_P076500.1</name>
</gene>
<dbReference type="OMA" id="TEYSCTA"/>
<dbReference type="STRING" id="985895.E5A8W6"/>
<dbReference type="OrthoDB" id="5431405at2759"/>
<dbReference type="GeneID" id="13289338"/>
<comment type="similarity">
    <text evidence="3">Belongs to the RBT5 family.</text>
</comment>
<feature type="region of interest" description="Disordered" evidence="9">
    <location>
        <begin position="461"/>
        <end position="491"/>
    </location>
</feature>
<keyword evidence="8" id="KW-0449">Lipoprotein</keyword>
<organism evidence="13">
    <name type="scientific">Leptosphaeria maculans (strain JN3 / isolate v23.1.3 / race Av1-4-5-6-7-8)</name>
    <name type="common">Blackleg fungus</name>
    <name type="synonym">Phoma lingam</name>
    <dbReference type="NCBI Taxonomy" id="985895"/>
    <lineage>
        <taxon>Eukaryota</taxon>
        <taxon>Fungi</taxon>
        <taxon>Dikarya</taxon>
        <taxon>Ascomycota</taxon>
        <taxon>Pezizomycotina</taxon>
        <taxon>Dothideomycetes</taxon>
        <taxon>Pleosporomycetidae</taxon>
        <taxon>Pleosporales</taxon>
        <taxon>Pleosporineae</taxon>
        <taxon>Leptosphaeriaceae</taxon>
        <taxon>Plenodomus</taxon>
        <taxon>Plenodomus lingam/Leptosphaeria maculans species complex</taxon>
    </lineage>
</organism>
<dbReference type="GO" id="GO:0098552">
    <property type="term" value="C:side of membrane"/>
    <property type="evidence" value="ECO:0007669"/>
    <property type="project" value="UniProtKB-KW"/>
</dbReference>
<evidence type="ECO:0000256" key="7">
    <source>
        <dbReference type="ARBA" id="ARBA00023157"/>
    </source>
</evidence>
<keyword evidence="6 10" id="KW-0732">Signal</keyword>
<keyword evidence="5" id="KW-0472">Membrane</keyword>
<feature type="region of interest" description="Disordered" evidence="9">
    <location>
        <begin position="338"/>
        <end position="378"/>
    </location>
</feature>
<evidence type="ECO:0000256" key="9">
    <source>
        <dbReference type="SAM" id="MobiDB-lite"/>
    </source>
</evidence>
<protein>
    <recommendedName>
        <fullName evidence="11">CFEM domain-containing protein</fullName>
    </recommendedName>
</protein>
<dbReference type="HOGENOM" id="CLU_013457_0_0_1"/>
<dbReference type="Proteomes" id="UP000002668">
    <property type="component" value="Genome"/>
</dbReference>
<dbReference type="GO" id="GO:0005576">
    <property type="term" value="C:extracellular region"/>
    <property type="evidence" value="ECO:0007669"/>
    <property type="project" value="UniProtKB-SubCell"/>
</dbReference>
<evidence type="ECO:0000313" key="13">
    <source>
        <dbReference type="Proteomes" id="UP000002668"/>
    </source>
</evidence>
<sequence>MKTTYTLLVTGLATQQAAATWDLFASPFLKTPKYNNNECSDKQKGGFSWTDLKEGEKDFTYGDFNFSGGWSCTTSLGKRDALTRRSFGSKMIKNIVTKDKPASFSCDQRKSGFSVTEIDVSVEFDIDLELHYKMEDGSTCKQYSSCSQGGTTLKNTQCGGAKTVDIYLGSHYKGEQSSCEIGLHHIGFDCDEGTKYVPPSPPSPPSPPTGGNCQGEGCPPSTPEASTPSAAQSTPPSYPTGGNCQGEGCPPSTPEASTSSAANKPTPPVAETPATPACGQNGGPACPIATPSSFFANSSAPATTPSVPSSAATPLPATSSGATASGCGGYGGSCEGTPVVGPTPPAAGVPSSGSPKPSSPGSPAPKPSSPSSPPVSPPDVLPKCMNTWLQIDSKCKNNADKACYCKNPEFTKNVIDCVTAWCGTDEETQKSLQYLVGICAEHIPENPKIIEDCPPYIPLNPAPPTGGVASTTSANVPAGETPAPQPPQPQVPEVPVTTVTHGSTVVTVPQVHFTTEPNVGGAVPTQPVGLVPGNTPPQTPAVTTASNGAPYPIASTFGTQTTPLATGTGAARPSSPPEFTGAAAPFKVVPAHALIGAALALFAL</sequence>
<evidence type="ECO:0000256" key="4">
    <source>
        <dbReference type="ARBA" id="ARBA00022525"/>
    </source>
</evidence>
<dbReference type="eggNOG" id="ENOG502RZBR">
    <property type="taxonomic scope" value="Eukaryota"/>
</dbReference>
<keyword evidence="5" id="KW-0325">Glycoprotein</keyword>
<feature type="chain" id="PRO_5003194894" description="CFEM domain-containing protein" evidence="10">
    <location>
        <begin position="20"/>
        <end position="604"/>
    </location>
</feature>
<dbReference type="RefSeq" id="XP_003843540.1">
    <property type="nucleotide sequence ID" value="XM_003843492.1"/>
</dbReference>
<feature type="compositionally biased region" description="Pro residues" evidence="9">
    <location>
        <begin position="198"/>
        <end position="208"/>
    </location>
</feature>
<name>E5A8W6_LEPMJ</name>
<evidence type="ECO:0000259" key="11">
    <source>
        <dbReference type="Pfam" id="PF05730"/>
    </source>
</evidence>
<proteinExistence type="inferred from homology"/>
<dbReference type="VEuPathDB" id="FungiDB:LEMA_P076500.1"/>
<evidence type="ECO:0000256" key="6">
    <source>
        <dbReference type="ARBA" id="ARBA00022729"/>
    </source>
</evidence>
<feature type="compositionally biased region" description="Low complexity" evidence="9">
    <location>
        <begin position="223"/>
        <end position="235"/>
    </location>
</feature>
<comment type="subcellular location">
    <subcellularLocation>
        <location evidence="1">Membrane</location>
        <topology evidence="1">Lipid-anchor</topology>
        <topology evidence="1">GPI-anchor</topology>
    </subcellularLocation>
    <subcellularLocation>
        <location evidence="2">Secreted</location>
    </subcellularLocation>
</comment>
<evidence type="ECO:0000256" key="10">
    <source>
        <dbReference type="SAM" id="SignalP"/>
    </source>
</evidence>
<evidence type="ECO:0000256" key="3">
    <source>
        <dbReference type="ARBA" id="ARBA00010031"/>
    </source>
</evidence>
<reference evidence="13" key="1">
    <citation type="journal article" date="2011" name="Nat. Commun.">
        <title>Effector diversification within compartments of the Leptosphaeria maculans genome affected by Repeat-Induced Point mutations.</title>
        <authorList>
            <person name="Rouxel T."/>
            <person name="Grandaubert J."/>
            <person name="Hane J.K."/>
            <person name="Hoede C."/>
            <person name="van de Wouw A.P."/>
            <person name="Couloux A."/>
            <person name="Dominguez V."/>
            <person name="Anthouard V."/>
            <person name="Bally P."/>
            <person name="Bourras S."/>
            <person name="Cozijnsen A.J."/>
            <person name="Ciuffetti L.M."/>
            <person name="Degrave A."/>
            <person name="Dilmaghani A."/>
            <person name="Duret L."/>
            <person name="Fudal I."/>
            <person name="Goodwin S.B."/>
            <person name="Gout L."/>
            <person name="Glaser N."/>
            <person name="Linglin J."/>
            <person name="Kema G.H.J."/>
            <person name="Lapalu N."/>
            <person name="Lawrence C.B."/>
            <person name="May K."/>
            <person name="Meyer M."/>
            <person name="Ollivier B."/>
            <person name="Poulain J."/>
            <person name="Schoch C.L."/>
            <person name="Simon A."/>
            <person name="Spatafora J.W."/>
            <person name="Stachowiak A."/>
            <person name="Turgeon B.G."/>
            <person name="Tyler B.M."/>
            <person name="Vincent D."/>
            <person name="Weissenbach J."/>
            <person name="Amselem J."/>
            <person name="Quesneville H."/>
            <person name="Oliver R.P."/>
            <person name="Wincker P."/>
            <person name="Balesdent M.-H."/>
            <person name="Howlett B.J."/>
        </authorList>
    </citation>
    <scope>NUCLEOTIDE SEQUENCE [LARGE SCALE GENOMIC DNA]</scope>
    <source>
        <strain evidence="13">JN3 / isolate v23.1.3 / race Av1-4-5-6-7-8</strain>
    </source>
</reference>
<dbReference type="InParanoid" id="E5A8W6"/>
<feature type="compositionally biased region" description="Pro residues" evidence="9">
    <location>
        <begin position="357"/>
        <end position="378"/>
    </location>
</feature>
<keyword evidence="4" id="KW-0964">Secreted</keyword>
<keyword evidence="7" id="KW-1015">Disulfide bond</keyword>
<evidence type="ECO:0000313" key="12">
    <source>
        <dbReference type="EMBL" id="CBY00061.1"/>
    </source>
</evidence>
<feature type="region of interest" description="Disordered" evidence="9">
    <location>
        <begin position="194"/>
        <end position="278"/>
    </location>
</feature>
<accession>E5A8W6</accession>
<dbReference type="AlphaFoldDB" id="E5A8W6"/>